<evidence type="ECO:0000313" key="3">
    <source>
        <dbReference type="EMBL" id="ONK58058.1"/>
    </source>
</evidence>
<feature type="transmembrane region" description="Helical" evidence="2">
    <location>
        <begin position="84"/>
        <end position="105"/>
    </location>
</feature>
<reference evidence="4" key="1">
    <citation type="journal article" date="2017" name="Nat. Commun.">
        <title>The asparagus genome sheds light on the origin and evolution of a young Y chromosome.</title>
        <authorList>
            <person name="Harkess A."/>
            <person name="Zhou J."/>
            <person name="Xu C."/>
            <person name="Bowers J.E."/>
            <person name="Van der Hulst R."/>
            <person name="Ayyampalayam S."/>
            <person name="Mercati F."/>
            <person name="Riccardi P."/>
            <person name="McKain M.R."/>
            <person name="Kakrana A."/>
            <person name="Tang H."/>
            <person name="Ray J."/>
            <person name="Groenendijk J."/>
            <person name="Arikit S."/>
            <person name="Mathioni S.M."/>
            <person name="Nakano M."/>
            <person name="Shan H."/>
            <person name="Telgmann-Rauber A."/>
            <person name="Kanno A."/>
            <person name="Yue Z."/>
            <person name="Chen H."/>
            <person name="Li W."/>
            <person name="Chen Y."/>
            <person name="Xu X."/>
            <person name="Zhang Y."/>
            <person name="Luo S."/>
            <person name="Chen H."/>
            <person name="Gao J."/>
            <person name="Mao Z."/>
            <person name="Pires J.C."/>
            <person name="Luo M."/>
            <person name="Kudrna D."/>
            <person name="Wing R.A."/>
            <person name="Meyers B.C."/>
            <person name="Yi K."/>
            <person name="Kong H."/>
            <person name="Lavrijsen P."/>
            <person name="Sunseri F."/>
            <person name="Falavigna A."/>
            <person name="Ye Y."/>
            <person name="Leebens-Mack J.H."/>
            <person name="Chen G."/>
        </authorList>
    </citation>
    <scope>NUCLEOTIDE SEQUENCE [LARGE SCALE GENOMIC DNA]</scope>
    <source>
        <strain evidence="4">cv. DH0086</strain>
    </source>
</reference>
<dbReference type="Proteomes" id="UP000243459">
    <property type="component" value="Chromosome 9"/>
</dbReference>
<keyword evidence="4" id="KW-1185">Reference proteome</keyword>
<gene>
    <name evidence="3" type="ORF">A4U43_C09F7680</name>
</gene>
<keyword evidence="2" id="KW-0472">Membrane</keyword>
<evidence type="ECO:0000313" key="4">
    <source>
        <dbReference type="Proteomes" id="UP000243459"/>
    </source>
</evidence>
<evidence type="ECO:0000256" key="2">
    <source>
        <dbReference type="SAM" id="Phobius"/>
    </source>
</evidence>
<keyword evidence="2" id="KW-0812">Transmembrane</keyword>
<protein>
    <submittedName>
        <fullName evidence="3">Uncharacterized protein</fullName>
    </submittedName>
</protein>
<evidence type="ECO:0000256" key="1">
    <source>
        <dbReference type="SAM" id="MobiDB-lite"/>
    </source>
</evidence>
<keyword evidence="2" id="KW-1133">Transmembrane helix</keyword>
<dbReference type="Gramene" id="ONK58058">
    <property type="protein sequence ID" value="ONK58058"/>
    <property type="gene ID" value="A4U43_C09F7680"/>
</dbReference>
<dbReference type="AlphaFoldDB" id="A0A5P1E668"/>
<dbReference type="EMBL" id="CM007389">
    <property type="protein sequence ID" value="ONK58058.1"/>
    <property type="molecule type" value="Genomic_DNA"/>
</dbReference>
<sequence length="110" mass="11915">MAPGLAHGGGRDSTERSAAARRRDQQLLSSEISSSTARVMAELGLQYNGVGTAVHLLALQWHLKTLTSLSPSSRTSLRLLRIRSLGLSTYPFFVFYSSIPAGFYVPLSFG</sequence>
<accession>A0A5P1E668</accession>
<organism evidence="3 4">
    <name type="scientific">Asparagus officinalis</name>
    <name type="common">Garden asparagus</name>
    <dbReference type="NCBI Taxonomy" id="4686"/>
    <lineage>
        <taxon>Eukaryota</taxon>
        <taxon>Viridiplantae</taxon>
        <taxon>Streptophyta</taxon>
        <taxon>Embryophyta</taxon>
        <taxon>Tracheophyta</taxon>
        <taxon>Spermatophyta</taxon>
        <taxon>Magnoliopsida</taxon>
        <taxon>Liliopsida</taxon>
        <taxon>Asparagales</taxon>
        <taxon>Asparagaceae</taxon>
        <taxon>Asparagoideae</taxon>
        <taxon>Asparagus</taxon>
    </lineage>
</organism>
<feature type="region of interest" description="Disordered" evidence="1">
    <location>
        <begin position="1"/>
        <end position="27"/>
    </location>
</feature>
<proteinExistence type="predicted"/>
<name>A0A5P1E668_ASPOF</name>